<evidence type="ECO:0000256" key="3">
    <source>
        <dbReference type="ARBA" id="ARBA00023163"/>
    </source>
</evidence>
<dbReference type="Proteomes" id="UP001431209">
    <property type="component" value="Unassembled WGS sequence"/>
</dbReference>
<dbReference type="InterPro" id="IPR003195">
    <property type="entry name" value="TFIID_TAF13"/>
</dbReference>
<dbReference type="AlphaFoldDB" id="A0AAW2ZJN5"/>
<dbReference type="PANTHER" id="PTHR11380:SF16">
    <property type="entry name" value="TRANSCRIPTION INITIATION PROTEIN SPT3 HOMOLOG"/>
    <property type="match status" value="1"/>
</dbReference>
<gene>
    <name evidence="7" type="ORF">AKO1_009434</name>
</gene>
<dbReference type="GO" id="GO:0046982">
    <property type="term" value="F:protein heterodimerization activity"/>
    <property type="evidence" value="ECO:0007669"/>
    <property type="project" value="InterPro"/>
</dbReference>
<feature type="region of interest" description="Disordered" evidence="6">
    <location>
        <begin position="173"/>
        <end position="200"/>
    </location>
</feature>
<evidence type="ECO:0000256" key="5">
    <source>
        <dbReference type="ARBA" id="ARBA00061274"/>
    </source>
</evidence>
<protein>
    <submittedName>
        <fullName evidence="7">Transcription initiation protein SPT3</fullName>
    </submittedName>
</protein>
<feature type="compositionally biased region" description="Polar residues" evidence="6">
    <location>
        <begin position="173"/>
        <end position="185"/>
    </location>
</feature>
<dbReference type="GO" id="GO:0005634">
    <property type="term" value="C:nucleus"/>
    <property type="evidence" value="ECO:0007669"/>
    <property type="project" value="UniProtKB-SubCell"/>
</dbReference>
<name>A0AAW2ZJN5_9EUKA</name>
<reference evidence="7 8" key="1">
    <citation type="submission" date="2024-03" db="EMBL/GenBank/DDBJ databases">
        <title>The Acrasis kona genome and developmental transcriptomes reveal deep origins of eukaryotic multicellular pathways.</title>
        <authorList>
            <person name="Sheikh S."/>
            <person name="Fu C.-J."/>
            <person name="Brown M.W."/>
            <person name="Baldauf S.L."/>
        </authorList>
    </citation>
    <scope>NUCLEOTIDE SEQUENCE [LARGE SCALE GENOMIC DNA]</scope>
    <source>
        <strain evidence="7 8">ATCC MYA-3509</strain>
    </source>
</reference>
<keyword evidence="2" id="KW-0805">Transcription regulation</keyword>
<dbReference type="PANTHER" id="PTHR11380">
    <property type="entry name" value="TRANSCRIPTION INITIATION FACTOR TFIID/SUPT3-RELATED"/>
    <property type="match status" value="1"/>
</dbReference>
<evidence type="ECO:0000256" key="6">
    <source>
        <dbReference type="SAM" id="MobiDB-lite"/>
    </source>
</evidence>
<dbReference type="EMBL" id="JAOPGA020001632">
    <property type="protein sequence ID" value="KAL0490082.1"/>
    <property type="molecule type" value="Genomic_DNA"/>
</dbReference>
<feature type="region of interest" description="Disordered" evidence="6">
    <location>
        <begin position="1"/>
        <end position="115"/>
    </location>
</feature>
<dbReference type="InterPro" id="IPR009072">
    <property type="entry name" value="Histone-fold"/>
</dbReference>
<evidence type="ECO:0000256" key="4">
    <source>
        <dbReference type="ARBA" id="ARBA00023242"/>
    </source>
</evidence>
<comment type="subcellular location">
    <subcellularLocation>
        <location evidence="1">Nucleus</location>
    </subcellularLocation>
</comment>
<dbReference type="Gene3D" id="1.10.20.10">
    <property type="entry name" value="Histone, subunit A"/>
    <property type="match status" value="1"/>
</dbReference>
<keyword evidence="4" id="KW-0539">Nucleus</keyword>
<feature type="compositionally biased region" description="Low complexity" evidence="6">
    <location>
        <begin position="58"/>
        <end position="94"/>
    </location>
</feature>
<keyword evidence="3" id="KW-0804">Transcription</keyword>
<evidence type="ECO:0000256" key="1">
    <source>
        <dbReference type="ARBA" id="ARBA00004123"/>
    </source>
</evidence>
<comment type="caution">
    <text evidence="7">The sequence shown here is derived from an EMBL/GenBank/DDBJ whole genome shotgun (WGS) entry which is preliminary data.</text>
</comment>
<keyword evidence="8" id="KW-1185">Reference proteome</keyword>
<dbReference type="SUPFAM" id="SSF47113">
    <property type="entry name" value="Histone-fold"/>
    <property type="match status" value="1"/>
</dbReference>
<accession>A0AAW2ZJN5</accession>
<proteinExistence type="inferred from homology"/>
<evidence type="ECO:0000256" key="2">
    <source>
        <dbReference type="ARBA" id="ARBA00023015"/>
    </source>
</evidence>
<organism evidence="7 8">
    <name type="scientific">Acrasis kona</name>
    <dbReference type="NCBI Taxonomy" id="1008807"/>
    <lineage>
        <taxon>Eukaryota</taxon>
        <taxon>Discoba</taxon>
        <taxon>Heterolobosea</taxon>
        <taxon>Tetramitia</taxon>
        <taxon>Eutetramitia</taxon>
        <taxon>Acrasidae</taxon>
        <taxon>Acrasis</taxon>
    </lineage>
</organism>
<sequence length="478" mass="52899">MKKSKSKLATPGVDSPAPKSKGTRKKSTRKSTTATPSTNASASASTTPIKRAKRTTKKSSSATPNPTPVETPGGGTTNTNAPGTPLQGAYQQTTAPPPTAAQQKPPPKEKELEYPEDVISSIMYTFGDVKKPITETVKSTEQFVKRYLNDLVQESAEVYFERMNQSDQIPATLQKTPASEPQQTTSSKSKKKVDKAPQQQPSQIMIASIEMQDVLFALRHKPVKLKRIEYFMRRMEEQASVEALKESTSGDSKKRKRITALVNTVADFSAGCKRLKRYDGLFGDMKVKDTDENEHDEGQSKQALHQLAKLLLQEDFIEYSKCRDVSFINHGNYKKFITWLNLPKQIRLADEYIVEVLAHLAWEAVGTITQASLIVKRDVHLNQTVKHSQVKSSGMDYFSASSFYNTTGLMNAQVEILFGRASGVISDDFRKIISSDVNSSYFGGGAANAVVSSGQQLKPITATHVLEAVRRLRIKKML</sequence>
<dbReference type="GO" id="GO:0006366">
    <property type="term" value="P:transcription by RNA polymerase II"/>
    <property type="evidence" value="ECO:0007669"/>
    <property type="project" value="InterPro"/>
</dbReference>
<evidence type="ECO:0000313" key="7">
    <source>
        <dbReference type="EMBL" id="KAL0490082.1"/>
    </source>
</evidence>
<comment type="similarity">
    <text evidence="5">Belongs to the SPT3 family.</text>
</comment>
<dbReference type="Pfam" id="PF02269">
    <property type="entry name" value="TFIID-18kDa"/>
    <property type="match status" value="1"/>
</dbReference>
<feature type="compositionally biased region" description="Low complexity" evidence="6">
    <location>
        <begin position="30"/>
        <end position="48"/>
    </location>
</feature>
<evidence type="ECO:0000313" key="8">
    <source>
        <dbReference type="Proteomes" id="UP001431209"/>
    </source>
</evidence>